<feature type="compositionally biased region" description="Polar residues" evidence="1">
    <location>
        <begin position="1"/>
        <end position="16"/>
    </location>
</feature>
<keyword evidence="3" id="KW-1185">Reference proteome</keyword>
<gene>
    <name evidence="2" type="ORF">SAMN05421835_1591</name>
</gene>
<feature type="region of interest" description="Disordered" evidence="1">
    <location>
        <begin position="172"/>
        <end position="195"/>
    </location>
</feature>
<dbReference type="EMBL" id="FORP01000059">
    <property type="protein sequence ID" value="SFK96517.1"/>
    <property type="molecule type" value="Genomic_DNA"/>
</dbReference>
<feature type="region of interest" description="Disordered" evidence="1">
    <location>
        <begin position="31"/>
        <end position="57"/>
    </location>
</feature>
<feature type="non-terminal residue" evidence="2">
    <location>
        <position position="1"/>
    </location>
</feature>
<proteinExistence type="predicted"/>
<reference evidence="2 3" key="1">
    <citation type="submission" date="2016-10" db="EMBL/GenBank/DDBJ databases">
        <authorList>
            <person name="de Groot N.N."/>
        </authorList>
    </citation>
    <scope>NUCLEOTIDE SEQUENCE [LARGE SCALE GENOMIC DNA]</scope>
    <source>
        <strain evidence="2 3">DSM 44468</strain>
    </source>
</reference>
<protein>
    <submittedName>
        <fullName evidence="2">Uncharacterized protein</fullName>
    </submittedName>
</protein>
<feature type="region of interest" description="Disordered" evidence="1">
    <location>
        <begin position="1"/>
        <end position="20"/>
    </location>
</feature>
<accession>A0A1I4DWA8</accession>
<dbReference type="Proteomes" id="UP000199025">
    <property type="component" value="Unassembled WGS sequence"/>
</dbReference>
<dbReference type="AlphaFoldDB" id="A0A1I4DWA8"/>
<evidence type="ECO:0000313" key="2">
    <source>
        <dbReference type="EMBL" id="SFK96517.1"/>
    </source>
</evidence>
<name>A0A1I4DWA8_9PSEU</name>
<evidence type="ECO:0000256" key="1">
    <source>
        <dbReference type="SAM" id="MobiDB-lite"/>
    </source>
</evidence>
<sequence length="249" mass="26205">ATATATQSVTSPSTPRSADRITYPTLLDAALVPQGRPRGGAGRRGRARRDPPARPGALVPASHRWPLGALGHWVVVGWWVGGRRVRCGVVECCSARARCKGGGSVGVAGEDPPVGPLGLQGAVVALHFAVLPGARQPPPSGIRPIFFTAMCTSSPDRSRSYRLAVVLPARTTGTPSSAPIQPGPRRSRSRNSTIRRSVCTLVRGEECGREDRSCSPASPSGASRSSHVLTHLREIPIAFAICDWGHPAR</sequence>
<organism evidence="2 3">
    <name type="scientific">Amycolatopsis sacchari</name>
    <dbReference type="NCBI Taxonomy" id="115433"/>
    <lineage>
        <taxon>Bacteria</taxon>
        <taxon>Bacillati</taxon>
        <taxon>Actinomycetota</taxon>
        <taxon>Actinomycetes</taxon>
        <taxon>Pseudonocardiales</taxon>
        <taxon>Pseudonocardiaceae</taxon>
        <taxon>Amycolatopsis</taxon>
    </lineage>
</organism>
<evidence type="ECO:0000313" key="3">
    <source>
        <dbReference type="Proteomes" id="UP000199025"/>
    </source>
</evidence>